<gene>
    <name evidence="1" type="ORF">ARMOST_06675</name>
</gene>
<organism evidence="1 2">
    <name type="scientific">Armillaria ostoyae</name>
    <name type="common">Armillaria root rot fungus</name>
    <dbReference type="NCBI Taxonomy" id="47428"/>
    <lineage>
        <taxon>Eukaryota</taxon>
        <taxon>Fungi</taxon>
        <taxon>Dikarya</taxon>
        <taxon>Basidiomycota</taxon>
        <taxon>Agaricomycotina</taxon>
        <taxon>Agaricomycetes</taxon>
        <taxon>Agaricomycetidae</taxon>
        <taxon>Agaricales</taxon>
        <taxon>Marasmiineae</taxon>
        <taxon>Physalacriaceae</taxon>
        <taxon>Armillaria</taxon>
    </lineage>
</organism>
<sequence length="172" mass="19508">MHVQNPSKQKVSNGATNYFTYTRPALEAPAPANLAALDSQKPERAMPRLLRLSLIRNRGKNRYYSNAEAGAVTQTRPGRVGYHFHALSRPDHLLDDLLGTIDRPTESLPTQQGCTARRANPDSFHNLSKYLKGQNGILHEDFSRRLRAAKHDVLRENIILYSSDRIFDTLWT</sequence>
<name>A0A284R3N6_ARMOS</name>
<dbReference type="EMBL" id="FUEG01000004">
    <property type="protein sequence ID" value="SJL03322.1"/>
    <property type="molecule type" value="Genomic_DNA"/>
</dbReference>
<protein>
    <submittedName>
        <fullName evidence="1">Uncharacterized protein</fullName>
    </submittedName>
</protein>
<proteinExistence type="predicted"/>
<keyword evidence="2" id="KW-1185">Reference proteome</keyword>
<accession>A0A284R3N6</accession>
<evidence type="ECO:0000313" key="2">
    <source>
        <dbReference type="Proteomes" id="UP000219338"/>
    </source>
</evidence>
<evidence type="ECO:0000313" key="1">
    <source>
        <dbReference type="EMBL" id="SJL03322.1"/>
    </source>
</evidence>
<dbReference type="Proteomes" id="UP000219338">
    <property type="component" value="Unassembled WGS sequence"/>
</dbReference>
<dbReference type="AlphaFoldDB" id="A0A284R3N6"/>
<reference evidence="2" key="1">
    <citation type="journal article" date="2017" name="Nat. Ecol. Evol.">
        <title>Genome expansion and lineage-specific genetic innovations in the forest pathogenic fungi Armillaria.</title>
        <authorList>
            <person name="Sipos G."/>
            <person name="Prasanna A.N."/>
            <person name="Walter M.C."/>
            <person name="O'Connor E."/>
            <person name="Balint B."/>
            <person name="Krizsan K."/>
            <person name="Kiss B."/>
            <person name="Hess J."/>
            <person name="Varga T."/>
            <person name="Slot J."/>
            <person name="Riley R."/>
            <person name="Boka B."/>
            <person name="Rigling D."/>
            <person name="Barry K."/>
            <person name="Lee J."/>
            <person name="Mihaltcheva S."/>
            <person name="LaButti K."/>
            <person name="Lipzen A."/>
            <person name="Waldron R."/>
            <person name="Moloney N.M."/>
            <person name="Sperisen C."/>
            <person name="Kredics L."/>
            <person name="Vagvoelgyi C."/>
            <person name="Patrignani A."/>
            <person name="Fitzpatrick D."/>
            <person name="Nagy I."/>
            <person name="Doyle S."/>
            <person name="Anderson J.B."/>
            <person name="Grigoriev I.V."/>
            <person name="Gueldener U."/>
            <person name="Muensterkoetter M."/>
            <person name="Nagy L.G."/>
        </authorList>
    </citation>
    <scope>NUCLEOTIDE SEQUENCE [LARGE SCALE GENOMIC DNA]</scope>
    <source>
        <strain evidence="2">C18/9</strain>
    </source>
</reference>